<feature type="transmembrane region" description="Helical" evidence="2">
    <location>
        <begin position="106"/>
        <end position="127"/>
    </location>
</feature>
<name>A0A2T0TJH7_9PSEU</name>
<keyword evidence="2" id="KW-1133">Transmembrane helix</keyword>
<evidence type="ECO:0000256" key="1">
    <source>
        <dbReference type="SAM" id="MobiDB-lite"/>
    </source>
</evidence>
<reference evidence="3 4" key="1">
    <citation type="submission" date="2018-03" db="EMBL/GenBank/DDBJ databases">
        <title>Genomic Encyclopedia of Archaeal and Bacterial Type Strains, Phase II (KMG-II): from individual species to whole genera.</title>
        <authorList>
            <person name="Goeker M."/>
        </authorList>
    </citation>
    <scope>NUCLEOTIDE SEQUENCE [LARGE SCALE GENOMIC DNA]</scope>
    <source>
        <strain evidence="3 4">DSM 44720</strain>
    </source>
</reference>
<gene>
    <name evidence="3" type="ORF">CLV43_101134</name>
</gene>
<evidence type="ECO:0000313" key="3">
    <source>
        <dbReference type="EMBL" id="PRY45874.1"/>
    </source>
</evidence>
<dbReference type="EMBL" id="PVTF01000001">
    <property type="protein sequence ID" value="PRY45874.1"/>
    <property type="molecule type" value="Genomic_DNA"/>
</dbReference>
<sequence>MSGSDGRQGTPIDPPWSVDLLADLHAGVLDAETEAALRPRIESDPEALAVLEALDATLADLSSLPPIPMPRDVAERIDAAIAAEAQGARPPVVSLNDARKRKNKRVGWGASVLVAAAAAIGVAVVTLPGGADKNTSDVAAPPVKTSAAPGQAAPTAAPPLAVTGQNFGPVIGDVLKAQNYGPLENQETLVGCLKGGKIPASKPLGVSPIQLDDKAAVMAILPGGGPKPGTFRIVVLDPKTCGPDNPNGVLADSPVTP</sequence>
<accession>A0A2T0TJH7</accession>
<evidence type="ECO:0000313" key="4">
    <source>
        <dbReference type="Proteomes" id="UP000239494"/>
    </source>
</evidence>
<evidence type="ECO:0008006" key="5">
    <source>
        <dbReference type="Google" id="ProtNLM"/>
    </source>
</evidence>
<keyword evidence="4" id="KW-1185">Reference proteome</keyword>
<organism evidence="3 4">
    <name type="scientific">Umezawaea tangerina</name>
    <dbReference type="NCBI Taxonomy" id="84725"/>
    <lineage>
        <taxon>Bacteria</taxon>
        <taxon>Bacillati</taxon>
        <taxon>Actinomycetota</taxon>
        <taxon>Actinomycetes</taxon>
        <taxon>Pseudonocardiales</taxon>
        <taxon>Pseudonocardiaceae</taxon>
        <taxon>Umezawaea</taxon>
    </lineage>
</organism>
<keyword evidence="2" id="KW-0812">Transmembrane</keyword>
<protein>
    <recommendedName>
        <fullName evidence="5">Anti-sigma-M factor RsmA</fullName>
    </recommendedName>
</protein>
<dbReference type="Proteomes" id="UP000239494">
    <property type="component" value="Unassembled WGS sequence"/>
</dbReference>
<comment type="caution">
    <text evidence="3">The sequence shown here is derived from an EMBL/GenBank/DDBJ whole genome shotgun (WGS) entry which is preliminary data.</text>
</comment>
<evidence type="ECO:0000256" key="2">
    <source>
        <dbReference type="SAM" id="Phobius"/>
    </source>
</evidence>
<keyword evidence="2" id="KW-0472">Membrane</keyword>
<feature type="region of interest" description="Disordered" evidence="1">
    <location>
        <begin position="136"/>
        <end position="155"/>
    </location>
</feature>
<proteinExistence type="predicted"/>
<dbReference type="AlphaFoldDB" id="A0A2T0TJH7"/>
<dbReference type="RefSeq" id="WP_146174599.1">
    <property type="nucleotide sequence ID" value="NZ_PVTF01000001.1"/>
</dbReference>
<dbReference type="OrthoDB" id="4566632at2"/>